<proteinExistence type="predicted"/>
<protein>
    <submittedName>
        <fullName evidence="1">Uncharacterized protein</fullName>
    </submittedName>
</protein>
<accession>A0A160PDV7</accession>
<evidence type="ECO:0000313" key="1">
    <source>
        <dbReference type="EMBL" id="BAU90704.1"/>
    </source>
</evidence>
<name>A0A160PDV7_9HYPH</name>
<sequence>MPAMSNGPGFATAYARYRRFASAPPVPCGCGAWNDLFTLYALSRVFERLILGVQARIGLSDTCPPRLHALASAALARDALIDFFGAFGMAPMQVQSCYHPFFHEVVRAERDPALGEAILVEEEIWPGLWFGDLVFARAGVGIRCGPRARLDPGLATGSTLYFAWNRARRPARDLSHGWGSNSQWATAFRRDYADGAVLRYNVDGRAVLGAVTPPDPESLPRSLSPDCMDLTEAERIELLTYRCFVRTGKSHHDRWPFDDTCTEPAPGPDWIW</sequence>
<organism evidence="1 2">
    <name type="scientific">Methylorubrum populi</name>
    <dbReference type="NCBI Taxonomy" id="223967"/>
    <lineage>
        <taxon>Bacteria</taxon>
        <taxon>Pseudomonadati</taxon>
        <taxon>Pseudomonadota</taxon>
        <taxon>Alphaproteobacteria</taxon>
        <taxon>Hyphomicrobiales</taxon>
        <taxon>Methylobacteriaceae</taxon>
        <taxon>Methylorubrum</taxon>
    </lineage>
</organism>
<dbReference type="Proteomes" id="UP000218288">
    <property type="component" value="Chromosome"/>
</dbReference>
<dbReference type="OrthoDB" id="6636674at2"/>
<evidence type="ECO:0000313" key="2">
    <source>
        <dbReference type="Proteomes" id="UP000218288"/>
    </source>
</evidence>
<reference evidence="1 2" key="1">
    <citation type="journal article" date="2016" name="Genome Announc.">
        <title>Complete Genome Sequence of Methylobacterium populi P-1M, Isolated from Pink-Pigmented Household Biofilm.</title>
        <authorList>
            <person name="Morohoshi T."/>
            <person name="Ikeda T."/>
        </authorList>
    </citation>
    <scope>NUCLEOTIDE SEQUENCE [LARGE SCALE GENOMIC DNA]</scope>
    <source>
        <strain evidence="1 2">P-1M</strain>
    </source>
</reference>
<gene>
    <name evidence="1" type="ORF">MPPM_2099</name>
</gene>
<dbReference type="EMBL" id="AP014809">
    <property type="protein sequence ID" value="BAU90704.1"/>
    <property type="molecule type" value="Genomic_DNA"/>
</dbReference>
<dbReference type="AlphaFoldDB" id="A0A160PDV7"/>
<dbReference type="RefSeq" id="WP_157914164.1">
    <property type="nucleotide sequence ID" value="NZ_AP014809.1"/>
</dbReference>